<feature type="non-terminal residue" evidence="1">
    <location>
        <position position="189"/>
    </location>
</feature>
<keyword evidence="2" id="KW-1185">Reference proteome</keyword>
<feature type="non-terminal residue" evidence="1">
    <location>
        <position position="1"/>
    </location>
</feature>
<proteinExistence type="predicted"/>
<reference evidence="1" key="1">
    <citation type="submission" date="2021-06" db="EMBL/GenBank/DDBJ databases">
        <authorList>
            <person name="Kallberg Y."/>
            <person name="Tangrot J."/>
            <person name="Rosling A."/>
        </authorList>
    </citation>
    <scope>NUCLEOTIDE SEQUENCE</scope>
    <source>
        <strain evidence="1">CL356</strain>
    </source>
</reference>
<gene>
    <name evidence="1" type="ORF">ACOLOM_LOCUS13376</name>
</gene>
<evidence type="ECO:0000313" key="2">
    <source>
        <dbReference type="Proteomes" id="UP000789525"/>
    </source>
</evidence>
<sequence>SLYEMLIAENKVMLDPFGVQLEKLGHHWTHLRCKFIALVLNSSKRKVIRIKVVIDPDLERLLQQPKRAKKISSVSANRRILAMNITLLERIPVEIWEKILYHATFSPLLPVTEDGELTPDLVDNLLLFEDHCRMFDVYRVQTQALVERLRLVCRLWAKLLRPRTNELSLATLREYYYPSFHGTLFSTRL</sequence>
<dbReference type="EMBL" id="CAJVPT010060905">
    <property type="protein sequence ID" value="CAG8764483.1"/>
    <property type="molecule type" value="Genomic_DNA"/>
</dbReference>
<dbReference type="Proteomes" id="UP000789525">
    <property type="component" value="Unassembled WGS sequence"/>
</dbReference>
<evidence type="ECO:0000313" key="1">
    <source>
        <dbReference type="EMBL" id="CAG8764483.1"/>
    </source>
</evidence>
<name>A0ACA9QT32_9GLOM</name>
<organism evidence="1 2">
    <name type="scientific">Acaulospora colombiana</name>
    <dbReference type="NCBI Taxonomy" id="27376"/>
    <lineage>
        <taxon>Eukaryota</taxon>
        <taxon>Fungi</taxon>
        <taxon>Fungi incertae sedis</taxon>
        <taxon>Mucoromycota</taxon>
        <taxon>Glomeromycotina</taxon>
        <taxon>Glomeromycetes</taxon>
        <taxon>Diversisporales</taxon>
        <taxon>Acaulosporaceae</taxon>
        <taxon>Acaulospora</taxon>
    </lineage>
</organism>
<accession>A0ACA9QT32</accession>
<comment type="caution">
    <text evidence="1">The sequence shown here is derived from an EMBL/GenBank/DDBJ whole genome shotgun (WGS) entry which is preliminary data.</text>
</comment>
<protein>
    <submittedName>
        <fullName evidence="1">11720_t:CDS:1</fullName>
    </submittedName>
</protein>